<proteinExistence type="predicted"/>
<dbReference type="EMBL" id="ADLN01000075">
    <property type="protein sequence ID" value="EHI59117.1"/>
    <property type="molecule type" value="Genomic_DNA"/>
</dbReference>
<dbReference type="AlphaFoldDB" id="G5IH46"/>
<comment type="caution">
    <text evidence="1">The sequence shown here is derived from an EMBL/GenBank/DDBJ whole genome shotgun (WGS) entry which is preliminary data.</text>
</comment>
<gene>
    <name evidence="1" type="ORF">HMPREF9473_02824</name>
</gene>
<sequence>MIKGAIINKGEDRYTSFKKIFKALNNFQKDYNWLITDCEACPEKWGHEERIHQSKHGKYAWISGEELTGIINKDDFQWVWAVLSGVDKSCSKDDILKYELPYADGYGGFWKETLSIQHPLASVELVAWDGYLTLFISKDEDIVNCFKKSFPLSRDLEEYNATLKANESDDTNLYYKWLQERT</sequence>
<name>G5IH46_9FIRM</name>
<dbReference type="Proteomes" id="UP000005384">
    <property type="component" value="Unassembled WGS sequence"/>
</dbReference>
<reference evidence="1 2" key="1">
    <citation type="submission" date="2011-08" db="EMBL/GenBank/DDBJ databases">
        <title>The Genome Sequence of Clostridium hathewayi WAL-18680.</title>
        <authorList>
            <consortium name="The Broad Institute Genome Sequencing Platform"/>
            <person name="Earl A."/>
            <person name="Ward D."/>
            <person name="Feldgarden M."/>
            <person name="Gevers D."/>
            <person name="Finegold S.M."/>
            <person name="Summanen P.H."/>
            <person name="Molitoris D.R."/>
            <person name="Song M."/>
            <person name="Daigneault M."/>
            <person name="Allen-Vercoe E."/>
            <person name="Young S.K."/>
            <person name="Zeng Q."/>
            <person name="Gargeya S."/>
            <person name="Fitzgerald M."/>
            <person name="Haas B."/>
            <person name="Abouelleil A."/>
            <person name="Alvarado L."/>
            <person name="Arachchi H.M."/>
            <person name="Berlin A."/>
            <person name="Brown A."/>
            <person name="Chapman S.B."/>
            <person name="Chen Z."/>
            <person name="Dunbar C."/>
            <person name="Freedman E."/>
            <person name="Gearin G."/>
            <person name="Gellesch M."/>
            <person name="Goldberg J."/>
            <person name="Griggs A."/>
            <person name="Gujja S."/>
            <person name="Heiman D."/>
            <person name="Howarth C."/>
            <person name="Larson L."/>
            <person name="Lui A."/>
            <person name="MacDonald P.J.P."/>
            <person name="Montmayeur A."/>
            <person name="Murphy C."/>
            <person name="Neiman D."/>
            <person name="Pearson M."/>
            <person name="Priest M."/>
            <person name="Roberts A."/>
            <person name="Saif S."/>
            <person name="Shea T."/>
            <person name="Shenoy N."/>
            <person name="Sisk P."/>
            <person name="Stolte C."/>
            <person name="Sykes S."/>
            <person name="Wortman J."/>
            <person name="Nusbaum C."/>
            <person name="Birren B."/>
        </authorList>
    </citation>
    <scope>NUCLEOTIDE SEQUENCE [LARGE SCALE GENOMIC DNA]</scope>
    <source>
        <strain evidence="1 2">WAL-18680</strain>
    </source>
</reference>
<dbReference type="HOGENOM" id="CLU_127032_0_0_9"/>
<evidence type="ECO:0000313" key="2">
    <source>
        <dbReference type="Proteomes" id="UP000005384"/>
    </source>
</evidence>
<keyword evidence="2" id="KW-1185">Reference proteome</keyword>
<organism evidence="1 2">
    <name type="scientific">Hungatella hathewayi WAL-18680</name>
    <dbReference type="NCBI Taxonomy" id="742737"/>
    <lineage>
        <taxon>Bacteria</taxon>
        <taxon>Bacillati</taxon>
        <taxon>Bacillota</taxon>
        <taxon>Clostridia</taxon>
        <taxon>Lachnospirales</taxon>
        <taxon>Lachnospiraceae</taxon>
        <taxon>Hungatella</taxon>
    </lineage>
</organism>
<dbReference type="RefSeq" id="WP_006780801.1">
    <property type="nucleotide sequence ID" value="NZ_CP040506.1"/>
</dbReference>
<protein>
    <submittedName>
        <fullName evidence="1">Uncharacterized protein</fullName>
    </submittedName>
</protein>
<evidence type="ECO:0000313" key="1">
    <source>
        <dbReference type="EMBL" id="EHI59117.1"/>
    </source>
</evidence>
<accession>G5IH46</accession>